<protein>
    <submittedName>
        <fullName evidence="3">Tad domain-containing protein</fullName>
    </submittedName>
</protein>
<evidence type="ECO:0000313" key="3">
    <source>
        <dbReference type="EMBL" id="MBC4019221.1"/>
    </source>
</evidence>
<feature type="transmembrane region" description="Helical" evidence="1">
    <location>
        <begin position="21"/>
        <end position="49"/>
    </location>
</feature>
<dbReference type="EMBL" id="JACOMF010000143">
    <property type="protein sequence ID" value="MBC4019221.1"/>
    <property type="molecule type" value="Genomic_DNA"/>
</dbReference>
<keyword evidence="1" id="KW-1133">Transmembrane helix</keyword>
<gene>
    <name evidence="3" type="ORF">H7965_28815</name>
</gene>
<evidence type="ECO:0000259" key="2">
    <source>
        <dbReference type="Pfam" id="PF13400"/>
    </source>
</evidence>
<sequence>MAHLLCTAAWNFRPILADRKGLIAVATALMMPMFIGVAALAIDVSFWALRKTQLQRTVDFAARAGAQRYAATQDARRAADTAADLAELNGAVGGASRSWDLVNRRMTTGELTIRLTSGVNNPRSTAVHVTMTRQFSVTGLLNVVGPNVAIEAMAVAEAHPNPPICIFGIGDVNNSGRPVELKSGNPRVVLDQCATRSNGKIVVSSGGYLSGLAHFASKEIEGAGTIVGAQYPFQPLHPDPYHDNPEVQQALTNLATYVTMKGVKELLVKPGETVVAQPGIYSYMQLQGNTTFLPGIYYVQGDISTSAQSGTISLAGQGVTIVYCGGLNATGGSSFNMTAATRETAVGGAIPGFLWIGSSKCKKANSFTTTNTTSILNGVIYLPNGELSMGGNVEANVNAPAGGCLNIIAQYIV</sequence>
<name>A0A9X0R3J9_9PROT</name>
<feature type="non-terminal residue" evidence="3">
    <location>
        <position position="413"/>
    </location>
</feature>
<dbReference type="Pfam" id="PF13400">
    <property type="entry name" value="Tad"/>
    <property type="match status" value="1"/>
</dbReference>
<accession>A0A9X0R3J9</accession>
<dbReference type="RefSeq" id="WP_186773943.1">
    <property type="nucleotide sequence ID" value="NZ_JACOMF010000143.1"/>
</dbReference>
<feature type="domain" description="Putative Flp pilus-assembly TadG-like N-terminal" evidence="2">
    <location>
        <begin position="23"/>
        <end position="68"/>
    </location>
</feature>
<keyword evidence="1" id="KW-0472">Membrane</keyword>
<proteinExistence type="predicted"/>
<keyword evidence="1" id="KW-0812">Transmembrane</keyword>
<keyword evidence="4" id="KW-1185">Reference proteome</keyword>
<dbReference type="Proteomes" id="UP000600101">
    <property type="component" value="Unassembled WGS sequence"/>
</dbReference>
<dbReference type="AlphaFoldDB" id="A0A9X0R3J9"/>
<organism evidence="3 4">
    <name type="scientific">Siccirubricoccus deserti</name>
    <dbReference type="NCBI Taxonomy" id="2013562"/>
    <lineage>
        <taxon>Bacteria</taxon>
        <taxon>Pseudomonadati</taxon>
        <taxon>Pseudomonadota</taxon>
        <taxon>Alphaproteobacteria</taxon>
        <taxon>Acetobacterales</taxon>
        <taxon>Roseomonadaceae</taxon>
        <taxon>Siccirubricoccus</taxon>
    </lineage>
</organism>
<dbReference type="InterPro" id="IPR028087">
    <property type="entry name" value="Tad_N"/>
</dbReference>
<reference evidence="3" key="1">
    <citation type="submission" date="2020-08" db="EMBL/GenBank/DDBJ databases">
        <authorList>
            <person name="Hu Y."/>
            <person name="Nguyen S.V."/>
            <person name="Li F."/>
            <person name="Fanning S."/>
        </authorList>
    </citation>
    <scope>NUCLEOTIDE SEQUENCE</scope>
    <source>
        <strain evidence="3">SYSU D8009</strain>
    </source>
</reference>
<comment type="caution">
    <text evidence="3">The sequence shown here is derived from an EMBL/GenBank/DDBJ whole genome shotgun (WGS) entry which is preliminary data.</text>
</comment>
<evidence type="ECO:0000313" key="4">
    <source>
        <dbReference type="Proteomes" id="UP000600101"/>
    </source>
</evidence>
<evidence type="ECO:0000256" key="1">
    <source>
        <dbReference type="SAM" id="Phobius"/>
    </source>
</evidence>